<dbReference type="EMBL" id="JBANCF010000012">
    <property type="protein sequence ID" value="MEM0574396.1"/>
    <property type="molecule type" value="Genomic_DNA"/>
</dbReference>
<gene>
    <name evidence="4" type="ORF">VZD24_12795</name>
    <name evidence="3" type="ORF">VZD85_13210</name>
</gene>
<feature type="chain" id="PRO_5044326977" evidence="1">
    <location>
        <begin position="22"/>
        <end position="168"/>
    </location>
</feature>
<comment type="caution">
    <text evidence="3">The sequence shown here is derived from an EMBL/GenBank/DDBJ whole genome shotgun (WGS) entry which is preliminary data.</text>
</comment>
<dbReference type="EMBL" id="JAZBJM010000011">
    <property type="protein sequence ID" value="MEM0519315.1"/>
    <property type="molecule type" value="Genomic_DNA"/>
</dbReference>
<dbReference type="InterPro" id="IPR025896">
    <property type="entry name" value="Spi_Prtas-inh"/>
</dbReference>
<protein>
    <submittedName>
        <fullName evidence="3">Spi family protease inhibitor</fullName>
    </submittedName>
</protein>
<reference evidence="3 6" key="1">
    <citation type="submission" date="2024-01" db="EMBL/GenBank/DDBJ databases">
        <title>Aequorivita flavus sp. nov., isolated from deep-sea sediment.</title>
        <authorList>
            <person name="Chen X."/>
        </authorList>
    </citation>
    <scope>NUCLEOTIDE SEQUENCE</scope>
    <source>
        <strain evidence="3">MCCC 1A16923</strain>
        <strain evidence="4 6">MCCC 1A16935</strain>
    </source>
</reference>
<dbReference type="Proteomes" id="UP001388259">
    <property type="component" value="Unassembled WGS sequence"/>
</dbReference>
<accession>A0AB35YU21</accession>
<evidence type="ECO:0000313" key="6">
    <source>
        <dbReference type="Proteomes" id="UP001390963"/>
    </source>
</evidence>
<evidence type="ECO:0000313" key="5">
    <source>
        <dbReference type="Proteomes" id="UP001388259"/>
    </source>
</evidence>
<dbReference type="GO" id="GO:0030414">
    <property type="term" value="F:peptidase inhibitor activity"/>
    <property type="evidence" value="ECO:0007669"/>
    <property type="project" value="UniProtKB-KW"/>
</dbReference>
<dbReference type="Gene3D" id="3.90.70.50">
    <property type="entry name" value="Peptidase C10, streptopain"/>
    <property type="match status" value="2"/>
</dbReference>
<evidence type="ECO:0000256" key="1">
    <source>
        <dbReference type="SAM" id="SignalP"/>
    </source>
</evidence>
<sequence length="168" mass="19248">MRIKSQILQHIFILLFIFTLASCQREESSDQLPLQTKQIENFINQSKASTIATEFVFDIKSKNANGTTYSKKEVAEITPIADETKKNVFYIVNYKEGGFAIIAADNRSIPILAFDDNGNPIGAAHYLYYRMNWGWGGQYNNAWYANNNFNPGSNTFNYQKKMIYNIKS</sequence>
<dbReference type="Proteomes" id="UP001390963">
    <property type="component" value="Unassembled WGS sequence"/>
</dbReference>
<feature type="signal peptide" evidence="1">
    <location>
        <begin position="1"/>
        <end position="21"/>
    </location>
</feature>
<evidence type="ECO:0000313" key="4">
    <source>
        <dbReference type="EMBL" id="MEM0574396.1"/>
    </source>
</evidence>
<dbReference type="AlphaFoldDB" id="A0AB35YU21"/>
<keyword evidence="1" id="KW-0732">Signal</keyword>
<dbReference type="Pfam" id="PF13734">
    <property type="entry name" value="Inhibitor_I69"/>
    <property type="match status" value="1"/>
</dbReference>
<proteinExistence type="predicted"/>
<dbReference type="RefSeq" id="WP_342687836.1">
    <property type="nucleotide sequence ID" value="NZ_JAZBJM010000011.1"/>
</dbReference>
<dbReference type="PROSITE" id="PS51257">
    <property type="entry name" value="PROKAR_LIPOPROTEIN"/>
    <property type="match status" value="1"/>
</dbReference>
<keyword evidence="6" id="KW-1185">Reference proteome</keyword>
<dbReference type="InterPro" id="IPR044934">
    <property type="entry name" value="Streptopain_sf"/>
</dbReference>
<evidence type="ECO:0000313" key="3">
    <source>
        <dbReference type="EMBL" id="MEM0519315.1"/>
    </source>
</evidence>
<keyword evidence="3" id="KW-0646">Protease inhibitor</keyword>
<dbReference type="SUPFAM" id="SSF54001">
    <property type="entry name" value="Cysteine proteinases"/>
    <property type="match status" value="1"/>
</dbReference>
<dbReference type="InterPro" id="IPR038765">
    <property type="entry name" value="Papain-like_cys_pep_sf"/>
</dbReference>
<organism evidence="3 5">
    <name type="scientific">Aequorivita flava</name>
    <dbReference type="NCBI Taxonomy" id="3114371"/>
    <lineage>
        <taxon>Bacteria</taxon>
        <taxon>Pseudomonadati</taxon>
        <taxon>Bacteroidota</taxon>
        <taxon>Flavobacteriia</taxon>
        <taxon>Flavobacteriales</taxon>
        <taxon>Flavobacteriaceae</taxon>
        <taxon>Aequorivita</taxon>
    </lineage>
</organism>
<name>A0AB35YU21_9FLAO</name>
<evidence type="ECO:0000259" key="2">
    <source>
        <dbReference type="Pfam" id="PF13734"/>
    </source>
</evidence>
<feature type="domain" description="Spi protease inhibitor" evidence="2">
    <location>
        <begin position="41"/>
        <end position="119"/>
    </location>
</feature>